<evidence type="ECO:0000259" key="6">
    <source>
        <dbReference type="PROSITE" id="PS50885"/>
    </source>
</evidence>
<feature type="domain" description="HAMP" evidence="6">
    <location>
        <begin position="201"/>
        <end position="253"/>
    </location>
</feature>
<protein>
    <submittedName>
        <fullName evidence="7">Methyl-accepting chemotaxis protein</fullName>
    </submittedName>
</protein>
<keyword evidence="4" id="KW-1133">Transmembrane helix</keyword>
<dbReference type="PROSITE" id="PS50885">
    <property type="entry name" value="HAMP"/>
    <property type="match status" value="1"/>
</dbReference>
<dbReference type="Proteomes" id="UP001285263">
    <property type="component" value="Unassembled WGS sequence"/>
</dbReference>
<proteinExistence type="inferred from homology"/>
<dbReference type="InterPro" id="IPR024478">
    <property type="entry name" value="HlyB_4HB_MCP"/>
</dbReference>
<evidence type="ECO:0000259" key="5">
    <source>
        <dbReference type="PROSITE" id="PS50111"/>
    </source>
</evidence>
<evidence type="ECO:0000256" key="1">
    <source>
        <dbReference type="ARBA" id="ARBA00022481"/>
    </source>
</evidence>
<dbReference type="InterPro" id="IPR051310">
    <property type="entry name" value="MCP_chemotaxis"/>
</dbReference>
<feature type="domain" description="Methyl-accepting transducer" evidence="5">
    <location>
        <begin position="258"/>
        <end position="487"/>
    </location>
</feature>
<keyword evidence="4" id="KW-0472">Membrane</keyword>
<dbReference type="InterPro" id="IPR004090">
    <property type="entry name" value="Chemotax_Me-accpt_rcpt"/>
</dbReference>
<dbReference type="Gene3D" id="1.10.287.950">
    <property type="entry name" value="Methyl-accepting chemotaxis protein"/>
    <property type="match status" value="1"/>
</dbReference>
<name>A0ABU5DSG0_9BURK</name>
<dbReference type="CDD" id="cd19411">
    <property type="entry name" value="MCP2201-like_sensor"/>
    <property type="match status" value="1"/>
</dbReference>
<evidence type="ECO:0000256" key="2">
    <source>
        <dbReference type="ARBA" id="ARBA00029447"/>
    </source>
</evidence>
<keyword evidence="1" id="KW-0488">Methylation</keyword>
<dbReference type="CDD" id="cd06225">
    <property type="entry name" value="HAMP"/>
    <property type="match status" value="1"/>
</dbReference>
<feature type="transmembrane region" description="Helical" evidence="4">
    <location>
        <begin position="179"/>
        <end position="200"/>
    </location>
</feature>
<reference evidence="7 8" key="1">
    <citation type="submission" date="2023-11" db="EMBL/GenBank/DDBJ databases">
        <title>Paucibacter sp. nov., isolated from fresh soil in Korea.</title>
        <authorList>
            <person name="Le N.T.T."/>
        </authorList>
    </citation>
    <scope>NUCLEOTIDE SEQUENCE [LARGE SCALE GENOMIC DNA]</scope>
    <source>
        <strain evidence="7 8">R3-3</strain>
    </source>
</reference>
<dbReference type="Pfam" id="PF00015">
    <property type="entry name" value="MCPsignal"/>
    <property type="match status" value="1"/>
</dbReference>
<dbReference type="PRINTS" id="PR00260">
    <property type="entry name" value="CHEMTRNSDUCR"/>
</dbReference>
<dbReference type="SUPFAM" id="SSF58104">
    <property type="entry name" value="Methyl-accepting chemotaxis protein (MCP) signaling domain"/>
    <property type="match status" value="1"/>
</dbReference>
<gene>
    <name evidence="7" type="ORF">SNE35_29630</name>
</gene>
<dbReference type="PANTHER" id="PTHR43531">
    <property type="entry name" value="PROTEIN ICFG"/>
    <property type="match status" value="1"/>
</dbReference>
<dbReference type="Pfam" id="PF12729">
    <property type="entry name" value="4HB_MCP_1"/>
    <property type="match status" value="1"/>
</dbReference>
<sequence length="503" mass="53471">MALVLGVTLTLAMIGAGYGAWALNQAEDETAHLVDEAVAKERLVSDWYRYAAISVRRTSAIAASSDPSLTEFFRQETAETTKISVDIQDKVSAAMQTDEERQLFRDISEIRKGYIADRDAVTALKKSGDAEGARKVLDERYLPASVKFQDALQGLAQYERDRIDKLGDLVKTSSRHAKFALLGFGACALVLGVLLSIWLVRSITGPLNRAVGVANRIAGFDLTERIETHDRDETGHLLAALEGMQGSLQSLVSNVHQTTETINTASSEIADGNLDLSARTEEAASSLQQTAASIEQMHGTVQQSAQSARQANELAGTAAAVAERGGQVVAQVIQTMAEIQGSSQKIADIIGVIDGIAFQTNILALNAAVEAARAGEQGRGFAVVASEVRSLAQRSAVAAKEIKSLIGSSVERVSAGSDLVAEAGRTIDDVVRSARQVSSIVSEISTAASEQSQGIGQVNVAVSQLDQVTQQNAALVEQSTSAAESLKHQAQQLTDLIRRFRVA</sequence>
<dbReference type="PANTHER" id="PTHR43531:SF14">
    <property type="entry name" value="METHYL-ACCEPTING CHEMOTAXIS PROTEIN I-RELATED"/>
    <property type="match status" value="1"/>
</dbReference>
<dbReference type="EMBL" id="JAXCLA010000011">
    <property type="protein sequence ID" value="MDY0748696.1"/>
    <property type="molecule type" value="Genomic_DNA"/>
</dbReference>
<dbReference type="InterPro" id="IPR047347">
    <property type="entry name" value="YvaQ-like_sensor"/>
</dbReference>
<keyword evidence="8" id="KW-1185">Reference proteome</keyword>
<evidence type="ECO:0000256" key="3">
    <source>
        <dbReference type="PROSITE-ProRule" id="PRU00284"/>
    </source>
</evidence>
<evidence type="ECO:0000256" key="4">
    <source>
        <dbReference type="SAM" id="Phobius"/>
    </source>
</evidence>
<comment type="similarity">
    <text evidence="2">Belongs to the methyl-accepting chemotaxis (MCP) protein family.</text>
</comment>
<dbReference type="InterPro" id="IPR003660">
    <property type="entry name" value="HAMP_dom"/>
</dbReference>
<dbReference type="RefSeq" id="WP_320426663.1">
    <property type="nucleotide sequence ID" value="NZ_JAXCLA010000011.1"/>
</dbReference>
<comment type="caution">
    <text evidence="7">The sequence shown here is derived from an EMBL/GenBank/DDBJ whole genome shotgun (WGS) entry which is preliminary data.</text>
</comment>
<dbReference type="SMART" id="SM00304">
    <property type="entry name" value="HAMP"/>
    <property type="match status" value="2"/>
</dbReference>
<evidence type="ECO:0000313" key="7">
    <source>
        <dbReference type="EMBL" id="MDY0748696.1"/>
    </source>
</evidence>
<dbReference type="InterPro" id="IPR004089">
    <property type="entry name" value="MCPsignal_dom"/>
</dbReference>
<dbReference type="CDD" id="cd11386">
    <property type="entry name" value="MCP_signal"/>
    <property type="match status" value="1"/>
</dbReference>
<keyword evidence="4" id="KW-0812">Transmembrane</keyword>
<keyword evidence="3" id="KW-0807">Transducer</keyword>
<evidence type="ECO:0000313" key="8">
    <source>
        <dbReference type="Proteomes" id="UP001285263"/>
    </source>
</evidence>
<dbReference type="Pfam" id="PF00672">
    <property type="entry name" value="HAMP"/>
    <property type="match status" value="1"/>
</dbReference>
<dbReference type="PROSITE" id="PS50111">
    <property type="entry name" value="CHEMOTAXIS_TRANSDUC_2"/>
    <property type="match status" value="1"/>
</dbReference>
<accession>A0ABU5DSG0</accession>
<organism evidence="7 8">
    <name type="scientific">Roseateles agri</name>
    <dbReference type="NCBI Taxonomy" id="3098619"/>
    <lineage>
        <taxon>Bacteria</taxon>
        <taxon>Pseudomonadati</taxon>
        <taxon>Pseudomonadota</taxon>
        <taxon>Betaproteobacteria</taxon>
        <taxon>Burkholderiales</taxon>
        <taxon>Sphaerotilaceae</taxon>
        <taxon>Roseateles</taxon>
    </lineage>
</organism>
<dbReference type="SMART" id="SM00283">
    <property type="entry name" value="MA"/>
    <property type="match status" value="1"/>
</dbReference>